<reference evidence="2" key="1">
    <citation type="journal article" date="2013" name="Nat. Commun.">
        <title>Whole-genome sequencing of Oryza brachyantha reveals mechanisms underlying Oryza genome evolution.</title>
        <authorList>
            <person name="Chen J."/>
            <person name="Huang Q."/>
            <person name="Gao D."/>
            <person name="Wang J."/>
            <person name="Lang Y."/>
            <person name="Liu T."/>
            <person name="Li B."/>
            <person name="Bai Z."/>
            <person name="Luis Goicoechea J."/>
            <person name="Liang C."/>
            <person name="Chen C."/>
            <person name="Zhang W."/>
            <person name="Sun S."/>
            <person name="Liao Y."/>
            <person name="Zhang X."/>
            <person name="Yang L."/>
            <person name="Song C."/>
            <person name="Wang M."/>
            <person name="Shi J."/>
            <person name="Liu G."/>
            <person name="Liu J."/>
            <person name="Zhou H."/>
            <person name="Zhou W."/>
            <person name="Yu Q."/>
            <person name="An N."/>
            <person name="Chen Y."/>
            <person name="Cai Q."/>
            <person name="Wang B."/>
            <person name="Liu B."/>
            <person name="Min J."/>
            <person name="Huang Y."/>
            <person name="Wu H."/>
            <person name="Li Z."/>
            <person name="Zhang Y."/>
            <person name="Yin Y."/>
            <person name="Song W."/>
            <person name="Jiang J."/>
            <person name="Jackson S.A."/>
            <person name="Wing R.A."/>
            <person name="Wang J."/>
            <person name="Chen M."/>
        </authorList>
    </citation>
    <scope>NUCLEOTIDE SEQUENCE [LARGE SCALE GENOMIC DNA]</scope>
    <source>
        <strain evidence="2">cv. IRGC 101232</strain>
    </source>
</reference>
<reference evidence="2" key="2">
    <citation type="submission" date="2013-04" db="UniProtKB">
        <authorList>
            <consortium name="EnsemblPlants"/>
        </authorList>
    </citation>
    <scope>IDENTIFICATION</scope>
</reference>
<dbReference type="HOGENOM" id="CLU_2041659_0_0_1"/>
<organism evidence="2">
    <name type="scientific">Oryza brachyantha</name>
    <name type="common">malo sina</name>
    <dbReference type="NCBI Taxonomy" id="4533"/>
    <lineage>
        <taxon>Eukaryota</taxon>
        <taxon>Viridiplantae</taxon>
        <taxon>Streptophyta</taxon>
        <taxon>Embryophyta</taxon>
        <taxon>Tracheophyta</taxon>
        <taxon>Spermatophyta</taxon>
        <taxon>Magnoliopsida</taxon>
        <taxon>Liliopsida</taxon>
        <taxon>Poales</taxon>
        <taxon>Poaceae</taxon>
        <taxon>BOP clade</taxon>
        <taxon>Oryzoideae</taxon>
        <taxon>Oryzeae</taxon>
        <taxon>Oryzinae</taxon>
        <taxon>Oryza</taxon>
    </lineage>
</organism>
<keyword evidence="3" id="KW-1185">Reference proteome</keyword>
<dbReference type="Gramene" id="OB05G18490.1">
    <property type="protein sequence ID" value="OB05G18490.1"/>
    <property type="gene ID" value="OB05G18490"/>
</dbReference>
<feature type="compositionally biased region" description="Basic and acidic residues" evidence="1">
    <location>
        <begin position="74"/>
        <end position="91"/>
    </location>
</feature>
<dbReference type="Proteomes" id="UP000006038">
    <property type="component" value="Chromosome 5"/>
</dbReference>
<sequence length="121" mass="13335">MLMLFTYRDALACQIGYLRLDKYTCDENGSSVTRKSASAIINSPINGHKEVGNEEMHLTADCTSKSGCNGDTCTNKERETQNETNRTDSRQNMDANNSDNVVFICNQTAGHISFELGGESK</sequence>
<dbReference type="EnsemblPlants" id="OB05G18490.1">
    <property type="protein sequence ID" value="OB05G18490.1"/>
    <property type="gene ID" value="OB05G18490"/>
</dbReference>
<evidence type="ECO:0000313" key="3">
    <source>
        <dbReference type="Proteomes" id="UP000006038"/>
    </source>
</evidence>
<evidence type="ECO:0000256" key="1">
    <source>
        <dbReference type="SAM" id="MobiDB-lite"/>
    </source>
</evidence>
<protein>
    <submittedName>
        <fullName evidence="2">Uncharacterized protein</fullName>
    </submittedName>
</protein>
<proteinExistence type="predicted"/>
<feature type="region of interest" description="Disordered" evidence="1">
    <location>
        <begin position="72"/>
        <end position="95"/>
    </location>
</feature>
<accession>J3M5H5</accession>
<name>J3M5H5_ORYBR</name>
<dbReference type="AlphaFoldDB" id="J3M5H5"/>
<dbReference type="STRING" id="4533.J3M5H5"/>
<evidence type="ECO:0000313" key="2">
    <source>
        <dbReference type="EnsemblPlants" id="OB05G18490.1"/>
    </source>
</evidence>